<dbReference type="EMBL" id="FOQD01000008">
    <property type="protein sequence ID" value="SFI39734.1"/>
    <property type="molecule type" value="Genomic_DNA"/>
</dbReference>
<keyword evidence="2" id="KW-0812">Transmembrane</keyword>
<keyword evidence="4" id="KW-1185">Reference proteome</keyword>
<evidence type="ECO:0000256" key="2">
    <source>
        <dbReference type="SAM" id="Phobius"/>
    </source>
</evidence>
<accession>A0A1I3HVI0</accession>
<proteinExistence type="predicted"/>
<dbReference type="RefSeq" id="WP_092050544.1">
    <property type="nucleotide sequence ID" value="NZ_FOQD01000008.1"/>
</dbReference>
<evidence type="ECO:0000313" key="3">
    <source>
        <dbReference type="EMBL" id="SFI39734.1"/>
    </source>
</evidence>
<feature type="transmembrane region" description="Helical" evidence="2">
    <location>
        <begin position="12"/>
        <end position="37"/>
    </location>
</feature>
<feature type="region of interest" description="Disordered" evidence="1">
    <location>
        <begin position="420"/>
        <end position="439"/>
    </location>
</feature>
<organism evidence="3 4">
    <name type="scientific">Planctomicrobium piriforme</name>
    <dbReference type="NCBI Taxonomy" id="1576369"/>
    <lineage>
        <taxon>Bacteria</taxon>
        <taxon>Pseudomonadati</taxon>
        <taxon>Planctomycetota</taxon>
        <taxon>Planctomycetia</taxon>
        <taxon>Planctomycetales</taxon>
        <taxon>Planctomycetaceae</taxon>
        <taxon>Planctomicrobium</taxon>
    </lineage>
</organism>
<reference evidence="4" key="1">
    <citation type="submission" date="2016-10" db="EMBL/GenBank/DDBJ databases">
        <authorList>
            <person name="Varghese N."/>
            <person name="Submissions S."/>
        </authorList>
    </citation>
    <scope>NUCLEOTIDE SEQUENCE [LARGE SCALE GENOMIC DNA]</scope>
    <source>
        <strain evidence="4">DSM 26348</strain>
    </source>
</reference>
<dbReference type="OrthoDB" id="273311at2"/>
<feature type="compositionally biased region" description="Basic and acidic residues" evidence="1">
    <location>
        <begin position="420"/>
        <end position="431"/>
    </location>
</feature>
<protein>
    <submittedName>
        <fullName evidence="3">Uncharacterized protein</fullName>
    </submittedName>
</protein>
<keyword evidence="2" id="KW-0472">Membrane</keyword>
<evidence type="ECO:0000313" key="4">
    <source>
        <dbReference type="Proteomes" id="UP000199518"/>
    </source>
</evidence>
<sequence length="439" mass="47143">MAQSTGQGQSWGVRLAVFLAAISASLLLFLGLAWYLASSEANAQLALLRQQGMPTNGSELKEFNKIPAGTPDATEAWTQAIEAVDATDLYKRGQALPIVGTVMTIIPPPGTDWAELNASRAFLEELGQELELIRQAAQTPGEARFPRDDNAGVDIMVPSIQAVRGAAQLLLLDAHVQAHAENGGLALQDLSHIFAISDALEREPCVVGQFVRIAIFSIGCSGVTELLNHCQWSDAELATLQSAVASADFKAGMQTAMIGERVLGLDIISNLPLGPLVSTNQSEILRIFKASIESYSLPWPVLLQRQDELEQENARMSVKPLSSILRSLAPLVSVTQRQTATATARAVVRQRATILAIAAQRYQLQHGKCPESLADIPTALLPPGQADELRTDPFNGLPLHLKLDGTRLVIYSVGEDKQDDGGEVLDGKDATDIGVRLQP</sequence>
<keyword evidence="2" id="KW-1133">Transmembrane helix</keyword>
<dbReference type="AlphaFoldDB" id="A0A1I3HVI0"/>
<gene>
    <name evidence="3" type="ORF">SAMN05421753_108209</name>
</gene>
<dbReference type="STRING" id="1576369.SAMN05421753_108209"/>
<dbReference type="Proteomes" id="UP000199518">
    <property type="component" value="Unassembled WGS sequence"/>
</dbReference>
<name>A0A1I3HVI0_9PLAN</name>
<evidence type="ECO:0000256" key="1">
    <source>
        <dbReference type="SAM" id="MobiDB-lite"/>
    </source>
</evidence>